<evidence type="ECO:0000313" key="1">
    <source>
        <dbReference type="EMBL" id="KAK2641072.1"/>
    </source>
</evidence>
<organism evidence="1 2">
    <name type="scientific">Dipteronia dyeriana</name>
    <dbReference type="NCBI Taxonomy" id="168575"/>
    <lineage>
        <taxon>Eukaryota</taxon>
        <taxon>Viridiplantae</taxon>
        <taxon>Streptophyta</taxon>
        <taxon>Embryophyta</taxon>
        <taxon>Tracheophyta</taxon>
        <taxon>Spermatophyta</taxon>
        <taxon>Magnoliopsida</taxon>
        <taxon>eudicotyledons</taxon>
        <taxon>Gunneridae</taxon>
        <taxon>Pentapetalae</taxon>
        <taxon>rosids</taxon>
        <taxon>malvids</taxon>
        <taxon>Sapindales</taxon>
        <taxon>Sapindaceae</taxon>
        <taxon>Hippocastanoideae</taxon>
        <taxon>Acereae</taxon>
        <taxon>Dipteronia</taxon>
    </lineage>
</organism>
<accession>A0AAD9WSR6</accession>
<dbReference type="EMBL" id="JANJYI010000007">
    <property type="protein sequence ID" value="KAK2641072.1"/>
    <property type="molecule type" value="Genomic_DNA"/>
</dbReference>
<proteinExistence type="predicted"/>
<name>A0AAD9WSR6_9ROSI</name>
<sequence length="101" mass="11631">VQKNKGKKTRLGEFDTGEKELKDRVCNSLTRWMYDVRILFNVVNCDSFKVFCEALGHYGLGIKPPSFYEVKVPLFEKEVENTSSAIKDHMETWVTHGCSIL</sequence>
<keyword evidence="2" id="KW-1185">Reference proteome</keyword>
<reference evidence="1" key="1">
    <citation type="journal article" date="2023" name="Plant J.">
        <title>Genome sequences and population genomics provide insights into the demographic history, inbreeding, and mutation load of two 'living fossil' tree species of Dipteronia.</title>
        <authorList>
            <person name="Feng Y."/>
            <person name="Comes H.P."/>
            <person name="Chen J."/>
            <person name="Zhu S."/>
            <person name="Lu R."/>
            <person name="Zhang X."/>
            <person name="Li P."/>
            <person name="Qiu J."/>
            <person name="Olsen K.M."/>
            <person name="Qiu Y."/>
        </authorList>
    </citation>
    <scope>NUCLEOTIDE SEQUENCE</scope>
    <source>
        <strain evidence="1">KIB01</strain>
    </source>
</reference>
<feature type="non-terminal residue" evidence="1">
    <location>
        <position position="1"/>
    </location>
</feature>
<gene>
    <name evidence="1" type="ORF">Ddye_022835</name>
</gene>
<protein>
    <submittedName>
        <fullName evidence="1">Uncharacterized protein</fullName>
    </submittedName>
</protein>
<comment type="caution">
    <text evidence="1">The sequence shown here is derived from an EMBL/GenBank/DDBJ whole genome shotgun (WGS) entry which is preliminary data.</text>
</comment>
<evidence type="ECO:0000313" key="2">
    <source>
        <dbReference type="Proteomes" id="UP001280121"/>
    </source>
</evidence>
<dbReference type="Proteomes" id="UP001280121">
    <property type="component" value="Unassembled WGS sequence"/>
</dbReference>
<dbReference type="AlphaFoldDB" id="A0AAD9WSR6"/>